<reference evidence="3" key="1">
    <citation type="submission" date="2020-05" db="UniProtKB">
        <authorList>
            <consortium name="EnsemblMetazoa"/>
        </authorList>
    </citation>
    <scope>IDENTIFICATION</scope>
    <source>
        <strain evidence="3">BB02</strain>
    </source>
</reference>
<name>A0A2C9LID1_BIOGL</name>
<dbReference type="GO" id="GO:0043161">
    <property type="term" value="P:proteasome-mediated ubiquitin-dependent protein catabolic process"/>
    <property type="evidence" value="ECO:0007669"/>
    <property type="project" value="TreeGrafter"/>
</dbReference>
<dbReference type="VEuPathDB" id="VectorBase:BGLAX_045225"/>
<dbReference type="PANTHER" id="PTHR19847">
    <property type="entry name" value="DDB1- AND CUL4-ASSOCIATED FACTOR 11"/>
    <property type="match status" value="1"/>
</dbReference>
<evidence type="ECO:0008006" key="5">
    <source>
        <dbReference type="Google" id="ProtNLM"/>
    </source>
</evidence>
<feature type="repeat" description="WD" evidence="1">
    <location>
        <begin position="295"/>
        <end position="337"/>
    </location>
</feature>
<dbReference type="Gene3D" id="2.130.10.10">
    <property type="entry name" value="YVTN repeat-like/Quinoprotein amine dehydrogenase"/>
    <property type="match status" value="2"/>
</dbReference>
<dbReference type="InterPro" id="IPR015943">
    <property type="entry name" value="WD40/YVTN_repeat-like_dom_sf"/>
</dbReference>
<evidence type="ECO:0000313" key="4">
    <source>
        <dbReference type="Proteomes" id="UP000076420"/>
    </source>
</evidence>
<dbReference type="InterPro" id="IPR001680">
    <property type="entry name" value="WD40_rpt"/>
</dbReference>
<dbReference type="STRING" id="6526.A0A2C9LID1"/>
<dbReference type="RefSeq" id="XP_013063777.2">
    <property type="nucleotide sequence ID" value="XM_013208323.2"/>
</dbReference>
<feature type="repeat" description="WD" evidence="1">
    <location>
        <begin position="471"/>
        <end position="499"/>
    </location>
</feature>
<keyword evidence="1" id="KW-0853">WD repeat</keyword>
<dbReference type="EnsemblMetazoa" id="BGLB031525-RC">
    <property type="protein sequence ID" value="BGLB031525-PC"/>
    <property type="gene ID" value="BGLB031525"/>
</dbReference>
<feature type="compositionally biased region" description="Basic and acidic residues" evidence="2">
    <location>
        <begin position="13"/>
        <end position="26"/>
    </location>
</feature>
<dbReference type="FunFam" id="2.130.10.10:FF:000492">
    <property type="entry name" value="LEC14B homolog isoform X2"/>
    <property type="match status" value="1"/>
</dbReference>
<feature type="region of interest" description="Disordered" evidence="2">
    <location>
        <begin position="56"/>
        <end position="84"/>
    </location>
</feature>
<evidence type="ECO:0000256" key="1">
    <source>
        <dbReference type="PROSITE-ProRule" id="PRU00221"/>
    </source>
</evidence>
<dbReference type="InterPro" id="IPR051859">
    <property type="entry name" value="DCAF"/>
</dbReference>
<dbReference type="SUPFAM" id="SSF50978">
    <property type="entry name" value="WD40 repeat-like"/>
    <property type="match status" value="1"/>
</dbReference>
<dbReference type="PROSITE" id="PS50294">
    <property type="entry name" value="WD_REPEATS_REGION"/>
    <property type="match status" value="2"/>
</dbReference>
<dbReference type="KEGG" id="bgt:106052865"/>
<dbReference type="InterPro" id="IPR036322">
    <property type="entry name" value="WD40_repeat_dom_sf"/>
</dbReference>
<evidence type="ECO:0000256" key="2">
    <source>
        <dbReference type="SAM" id="MobiDB-lite"/>
    </source>
</evidence>
<sequence length="549" mass="62392">MGLSYSVINRRMSGRDQDQDPSEPHDILQSASVGEEPDLPSIVAYLIRSGQIRFISQDTGNSDDSDASSDNEFTPCTKPPPAIETQPNVKALKESDIYSSIMQSSGRWTNKLWTKQYKSITIPNFIAQRELGMKSQQQFTHGDMCVLNSKFLPNRLRKIVNYHHKKAFCGIYSEDGNVFLSACQDQNIRVYNTSNEEFKLIKSIRARDVGWSVLDTAFSPDGRYAAYSSWSDCIHLCSIYGDHDVHEALHFDPGDHSFCIFSLMFSSDNKEILGGANDGNLYVYDLESNKRTLKIDAHDDDVNTVRFADESSQILYSGGDDGLCKVWDRRTLREERPVPVGTLAGHCDGITYIDSKGDARFFVSNSKDQTLKLWDIRCFSDQTGIEETKKVVSSQRWDYRWQQVPRRMAKKRDLKGDSSVMTYRGHCILHTLIRCKFSPEAITGQRYVYTGCATGSVVVYDILSGKIVRKLEGHSSCVRDVSWHPYENTIISTSWDGTLGMSDFCDYNAQDMEPDEEEVTILSRDSPRFATKRQRIKRTRETAFPGLYD</sequence>
<evidence type="ECO:0000313" key="3">
    <source>
        <dbReference type="EnsemblMetazoa" id="BGLB031525-PB"/>
    </source>
</evidence>
<dbReference type="VEuPathDB" id="VectorBase:BGLB031525"/>
<gene>
    <name evidence="3" type="primary">106052865</name>
</gene>
<dbReference type="Proteomes" id="UP000076420">
    <property type="component" value="Unassembled WGS sequence"/>
</dbReference>
<dbReference type="Pfam" id="PF00400">
    <property type="entry name" value="WD40"/>
    <property type="match status" value="4"/>
</dbReference>
<dbReference type="PROSITE" id="PS50082">
    <property type="entry name" value="WD_REPEATS_2"/>
    <property type="match status" value="4"/>
</dbReference>
<accession>A0A2C9LID1</accession>
<dbReference type="OrthoDB" id="63070at2759"/>
<feature type="region of interest" description="Disordered" evidence="2">
    <location>
        <begin position="11"/>
        <end position="34"/>
    </location>
</feature>
<proteinExistence type="predicted"/>
<dbReference type="SMART" id="SM00320">
    <property type="entry name" value="WD40"/>
    <property type="match status" value="7"/>
</dbReference>
<dbReference type="EnsemblMetazoa" id="BGLB031525-RB">
    <property type="protein sequence ID" value="BGLB031525-PB"/>
    <property type="gene ID" value="BGLB031525"/>
</dbReference>
<organism evidence="3 4">
    <name type="scientific">Biomphalaria glabrata</name>
    <name type="common">Bloodfluke planorb</name>
    <name type="synonym">Freshwater snail</name>
    <dbReference type="NCBI Taxonomy" id="6526"/>
    <lineage>
        <taxon>Eukaryota</taxon>
        <taxon>Metazoa</taxon>
        <taxon>Spiralia</taxon>
        <taxon>Lophotrochozoa</taxon>
        <taxon>Mollusca</taxon>
        <taxon>Gastropoda</taxon>
        <taxon>Heterobranchia</taxon>
        <taxon>Euthyneura</taxon>
        <taxon>Panpulmonata</taxon>
        <taxon>Hygrophila</taxon>
        <taxon>Lymnaeoidea</taxon>
        <taxon>Planorbidae</taxon>
        <taxon>Biomphalaria</taxon>
    </lineage>
</organism>
<dbReference type="PANTHER" id="PTHR19847:SF7">
    <property type="entry name" value="DDB1- AND CUL4-ASSOCIATED FACTOR 11"/>
    <property type="match status" value="1"/>
</dbReference>
<feature type="repeat" description="WD" evidence="1">
    <location>
        <begin position="253"/>
        <end position="294"/>
    </location>
</feature>
<protein>
    <recommendedName>
        <fullName evidence="5">DDB1- and CUL4-associated factor 11</fullName>
    </recommendedName>
</protein>
<dbReference type="GO" id="GO:0080008">
    <property type="term" value="C:Cul4-RING E3 ubiquitin ligase complex"/>
    <property type="evidence" value="ECO:0007669"/>
    <property type="project" value="TreeGrafter"/>
</dbReference>
<feature type="repeat" description="WD" evidence="1">
    <location>
        <begin position="343"/>
        <end position="377"/>
    </location>
</feature>
<dbReference type="AlphaFoldDB" id="A0A2C9LID1"/>